<reference evidence="2" key="3">
    <citation type="submission" date="2020-05" db="UniProtKB">
        <authorList>
            <consortium name="EnsemblMetazoa"/>
        </authorList>
    </citation>
    <scope>IDENTIFICATION</scope>
    <source>
        <strain evidence="2">USDA</strain>
    </source>
</reference>
<evidence type="ECO:0000313" key="1">
    <source>
        <dbReference type="EMBL" id="EEB10663.1"/>
    </source>
</evidence>
<dbReference type="EnsemblMetazoa" id="PHUM055790-RA">
    <property type="protein sequence ID" value="PHUM055790-PA"/>
    <property type="gene ID" value="PHUM055790"/>
</dbReference>
<name>E0VBA7_PEDHC</name>
<dbReference type="HOGENOM" id="CLU_100687_3_0_1"/>
<accession>E0VBA7</accession>
<dbReference type="GeneID" id="8239051"/>
<dbReference type="EMBL" id="AAZO01000655">
    <property type="status" value="NOT_ANNOTATED_CDS"/>
    <property type="molecule type" value="Genomic_DNA"/>
</dbReference>
<sequence length="117" mass="13374">MYLCFFQSLGLPFGKTKKPDHFRFDDNGYGITSTLQSGWNSARVQLQSNHPLESRPAGPLIQAMELKAARQVRSLDCFISNFQLDVLTGRDMEMDFDDFLNTEEFKEVQAQPHIVSI</sequence>
<evidence type="ECO:0000313" key="3">
    <source>
        <dbReference type="Proteomes" id="UP000009046"/>
    </source>
</evidence>
<proteinExistence type="predicted"/>
<organism>
    <name type="scientific">Pediculus humanus subsp. corporis</name>
    <name type="common">Body louse</name>
    <dbReference type="NCBI Taxonomy" id="121224"/>
    <lineage>
        <taxon>Eukaryota</taxon>
        <taxon>Metazoa</taxon>
        <taxon>Ecdysozoa</taxon>
        <taxon>Arthropoda</taxon>
        <taxon>Hexapoda</taxon>
        <taxon>Insecta</taxon>
        <taxon>Pterygota</taxon>
        <taxon>Neoptera</taxon>
        <taxon>Paraneoptera</taxon>
        <taxon>Psocodea</taxon>
        <taxon>Troctomorpha</taxon>
        <taxon>Phthiraptera</taxon>
        <taxon>Anoplura</taxon>
        <taxon>Pediculidae</taxon>
        <taxon>Pediculus</taxon>
    </lineage>
</organism>
<dbReference type="AlphaFoldDB" id="E0VBA7"/>
<reference evidence="1" key="2">
    <citation type="submission" date="2007-04" db="EMBL/GenBank/DDBJ databases">
        <title>The genome of the human body louse.</title>
        <authorList>
            <consortium name="The Human Body Louse Genome Consortium"/>
            <person name="Kirkness E."/>
            <person name="Walenz B."/>
            <person name="Hass B."/>
            <person name="Bruggner R."/>
            <person name="Strausberg R."/>
        </authorList>
    </citation>
    <scope>NUCLEOTIDE SEQUENCE</scope>
    <source>
        <strain evidence="1">USDA</strain>
    </source>
</reference>
<dbReference type="Pfam" id="PF05348">
    <property type="entry name" value="UMP1"/>
    <property type="match status" value="1"/>
</dbReference>
<dbReference type="CTD" id="8239051"/>
<dbReference type="RefSeq" id="XP_002423401.1">
    <property type="nucleotide sequence ID" value="XM_002423356.1"/>
</dbReference>
<dbReference type="KEGG" id="phu:Phum_PHUM055790"/>
<dbReference type="Proteomes" id="UP000009046">
    <property type="component" value="Unassembled WGS sequence"/>
</dbReference>
<gene>
    <name evidence="2" type="primary">8239051</name>
    <name evidence="1" type="ORF">Phum_PHUM055790</name>
</gene>
<dbReference type="EMBL" id="DS235023">
    <property type="protein sequence ID" value="EEB10663.1"/>
    <property type="molecule type" value="Genomic_DNA"/>
</dbReference>
<evidence type="ECO:0008006" key="4">
    <source>
        <dbReference type="Google" id="ProtNLM"/>
    </source>
</evidence>
<keyword evidence="3" id="KW-1185">Reference proteome</keyword>
<dbReference type="OrthoDB" id="15001at2759"/>
<dbReference type="InParanoid" id="E0VBA7"/>
<dbReference type="VEuPathDB" id="VectorBase:PHUM055790"/>
<protein>
    <recommendedName>
        <fullName evidence="4">Proteasome maturation protein</fullName>
    </recommendedName>
</protein>
<reference evidence="1" key="1">
    <citation type="submission" date="2007-04" db="EMBL/GenBank/DDBJ databases">
        <title>Annotation of Pediculus humanus corporis strain USDA.</title>
        <authorList>
            <person name="Kirkness E."/>
            <person name="Hannick L."/>
            <person name="Hass B."/>
            <person name="Bruggner R."/>
            <person name="Lawson D."/>
            <person name="Bidwell S."/>
            <person name="Joardar V."/>
            <person name="Caler E."/>
            <person name="Walenz B."/>
            <person name="Inman J."/>
            <person name="Schobel S."/>
            <person name="Galinsky K."/>
            <person name="Amedeo P."/>
            <person name="Strausberg R."/>
        </authorList>
    </citation>
    <scope>NUCLEOTIDE SEQUENCE</scope>
    <source>
        <strain evidence="1">USDA</strain>
    </source>
</reference>
<evidence type="ECO:0000313" key="2">
    <source>
        <dbReference type="EnsemblMetazoa" id="PHUM055790-PA"/>
    </source>
</evidence>